<dbReference type="SUPFAM" id="SSF51430">
    <property type="entry name" value="NAD(P)-linked oxidoreductase"/>
    <property type="match status" value="1"/>
</dbReference>
<dbReference type="Pfam" id="PF00248">
    <property type="entry name" value="Aldo_ket_red"/>
    <property type="match status" value="1"/>
</dbReference>
<evidence type="ECO:0000259" key="2">
    <source>
        <dbReference type="Pfam" id="PF00248"/>
    </source>
</evidence>
<gene>
    <name evidence="3" type="ORF">LZC95_43325</name>
</gene>
<dbReference type="CDD" id="cd19099">
    <property type="entry name" value="AKR_unchar"/>
    <property type="match status" value="1"/>
</dbReference>
<dbReference type="InterPro" id="IPR036812">
    <property type="entry name" value="NAD(P)_OxRdtase_dom_sf"/>
</dbReference>
<feature type="domain" description="NADP-dependent oxidoreductase" evidence="2">
    <location>
        <begin position="1"/>
        <end position="159"/>
    </location>
</feature>
<reference evidence="3 4" key="1">
    <citation type="submission" date="2021-12" db="EMBL/GenBank/DDBJ databases">
        <title>Discovery of the Pendulisporaceae a myxobacterial family with distinct sporulation behavior and unique specialized metabolism.</title>
        <authorList>
            <person name="Garcia R."/>
            <person name="Popoff A."/>
            <person name="Bader C.D."/>
            <person name="Loehr J."/>
            <person name="Walesch S."/>
            <person name="Walt C."/>
            <person name="Boldt J."/>
            <person name="Bunk B."/>
            <person name="Haeckl F.J.F.P.J."/>
            <person name="Gunesch A.P."/>
            <person name="Birkelbach J."/>
            <person name="Nuebel U."/>
            <person name="Pietschmann T."/>
            <person name="Bach T."/>
            <person name="Mueller R."/>
        </authorList>
    </citation>
    <scope>NUCLEOTIDE SEQUENCE [LARGE SCALE GENOMIC DNA]</scope>
    <source>
        <strain evidence="3 4">MSr12523</strain>
    </source>
</reference>
<evidence type="ECO:0000313" key="4">
    <source>
        <dbReference type="Proteomes" id="UP001379533"/>
    </source>
</evidence>
<evidence type="ECO:0000313" key="3">
    <source>
        <dbReference type="EMBL" id="WXA93273.1"/>
    </source>
</evidence>
<dbReference type="InterPro" id="IPR050523">
    <property type="entry name" value="AKR_Detox_Biosynth"/>
</dbReference>
<dbReference type="PANTHER" id="PTHR43364:SF4">
    <property type="entry name" value="NAD(P)-LINKED OXIDOREDUCTASE SUPERFAMILY PROTEIN"/>
    <property type="match status" value="1"/>
</dbReference>
<dbReference type="InterPro" id="IPR023210">
    <property type="entry name" value="NADP_OxRdtase_dom"/>
</dbReference>
<dbReference type="EMBL" id="CP089982">
    <property type="protein sequence ID" value="WXA93273.1"/>
    <property type="molecule type" value="Genomic_DNA"/>
</dbReference>
<sequence length="303" mass="32977">MHCVVRNGVNVFDLVPYCRNGGAEKALAEALSPSDDAPAVAREEIIVMSRAGFLDEDVGDFGPHTQLIEDRYISRGTFAWEDLAQGNHTIAPAFLRRAIETSVRRLRTGIDVLFVASPAIQLSIVDLPTLEDRLRRAFETLEECVSERIIGRYGVVNPAGLQLARLMELAREVGGNSHHFRAVQFPLSLHATTLGVPREQVVHGHAMNILDAARELGLWVCVSGAIRRGDAEYDMDPEVRGRLGVLVTDAQLALQWARSMPGVGVALCGMRRLAHIEENCAVAAVPLADAESVLAFLPDEAAS</sequence>
<keyword evidence="4" id="KW-1185">Reference proteome</keyword>
<protein>
    <submittedName>
        <fullName evidence="3">Aldo/keto reductase</fullName>
    </submittedName>
</protein>
<accession>A0ABZ2K3I8</accession>
<dbReference type="Gene3D" id="3.20.20.100">
    <property type="entry name" value="NADP-dependent oxidoreductase domain"/>
    <property type="match status" value="1"/>
</dbReference>
<proteinExistence type="predicted"/>
<dbReference type="Proteomes" id="UP001379533">
    <property type="component" value="Chromosome"/>
</dbReference>
<evidence type="ECO:0000256" key="1">
    <source>
        <dbReference type="ARBA" id="ARBA00023002"/>
    </source>
</evidence>
<keyword evidence="1" id="KW-0560">Oxidoreductase</keyword>
<dbReference type="PANTHER" id="PTHR43364">
    <property type="entry name" value="NADH-SPECIFIC METHYLGLYOXAL REDUCTASE-RELATED"/>
    <property type="match status" value="1"/>
</dbReference>
<name>A0ABZ2K3I8_9BACT</name>
<organism evidence="3 4">
    <name type="scientific">Pendulispora brunnea</name>
    <dbReference type="NCBI Taxonomy" id="2905690"/>
    <lineage>
        <taxon>Bacteria</taxon>
        <taxon>Pseudomonadati</taxon>
        <taxon>Myxococcota</taxon>
        <taxon>Myxococcia</taxon>
        <taxon>Myxococcales</taxon>
        <taxon>Sorangiineae</taxon>
        <taxon>Pendulisporaceae</taxon>
        <taxon>Pendulispora</taxon>
    </lineage>
</organism>